<evidence type="ECO:0000313" key="3">
    <source>
        <dbReference type="EMBL" id="KXG78915.1"/>
    </source>
</evidence>
<organism evidence="3 4">
    <name type="scientific">Thermotalea metallivorans</name>
    <dbReference type="NCBI Taxonomy" id="520762"/>
    <lineage>
        <taxon>Bacteria</taxon>
        <taxon>Bacillati</taxon>
        <taxon>Bacillota</taxon>
        <taxon>Clostridia</taxon>
        <taxon>Peptostreptococcales</taxon>
        <taxon>Thermotaleaceae</taxon>
        <taxon>Thermotalea</taxon>
    </lineage>
</organism>
<keyword evidence="4" id="KW-1185">Reference proteome</keyword>
<dbReference type="Pfam" id="PF01903">
    <property type="entry name" value="CbiX"/>
    <property type="match status" value="1"/>
</dbReference>
<dbReference type="InterPro" id="IPR050963">
    <property type="entry name" value="Sirohydro_Cobaltochel/CbiX"/>
</dbReference>
<dbReference type="InterPro" id="IPR002762">
    <property type="entry name" value="CbiX-like"/>
</dbReference>
<accession>A0A140LEE0</accession>
<comment type="caution">
    <text evidence="3">The sequence shown here is derived from an EMBL/GenBank/DDBJ whole genome shotgun (WGS) entry which is preliminary data.</text>
</comment>
<evidence type="ECO:0000256" key="1">
    <source>
        <dbReference type="ARBA" id="ARBA00022723"/>
    </source>
</evidence>
<evidence type="ECO:0000313" key="4">
    <source>
        <dbReference type="Proteomes" id="UP000070456"/>
    </source>
</evidence>
<dbReference type="PANTHER" id="PTHR33542">
    <property type="entry name" value="SIROHYDROCHLORIN FERROCHELATASE, CHLOROPLASTIC"/>
    <property type="match status" value="1"/>
</dbReference>
<dbReference type="EMBL" id="LOEE01000003">
    <property type="protein sequence ID" value="KXG78915.1"/>
    <property type="molecule type" value="Genomic_DNA"/>
</dbReference>
<dbReference type="OrthoDB" id="9797895at2"/>
<dbReference type="PANTHER" id="PTHR33542:SF3">
    <property type="entry name" value="SIROHYDROCHLORIN FERROCHELATASE, CHLOROPLASTIC"/>
    <property type="match status" value="1"/>
</dbReference>
<reference evidence="3 4" key="1">
    <citation type="submission" date="2015-12" db="EMBL/GenBank/DDBJ databases">
        <title>Draft genome sequence of the thermoanaerobe Thermotalea metallivorans, an isolate from the runoff channel of the Great Artesian Basin, Australia.</title>
        <authorList>
            <person name="Patel B.K."/>
        </authorList>
    </citation>
    <scope>NUCLEOTIDE SEQUENCE [LARGE SCALE GENOMIC DNA]</scope>
    <source>
        <strain evidence="3 4">B2-1</strain>
    </source>
</reference>
<keyword evidence="2 3" id="KW-0456">Lyase</keyword>
<dbReference type="GO" id="GO:0046872">
    <property type="term" value="F:metal ion binding"/>
    <property type="evidence" value="ECO:0007669"/>
    <property type="project" value="UniProtKB-KW"/>
</dbReference>
<proteinExistence type="predicted"/>
<dbReference type="RefSeq" id="WP_068553947.1">
    <property type="nucleotide sequence ID" value="NZ_LOEE01000003.1"/>
</dbReference>
<dbReference type="GO" id="GO:0051266">
    <property type="term" value="F:sirohydrochlorin ferrochelatase activity"/>
    <property type="evidence" value="ECO:0007669"/>
    <property type="project" value="UniProtKB-EC"/>
</dbReference>
<dbReference type="STRING" id="520762.AN619_00740"/>
<keyword evidence="1" id="KW-0479">Metal-binding</keyword>
<dbReference type="EC" id="4.99.1.4" evidence="3"/>
<gene>
    <name evidence="3" type="primary">sirB</name>
    <name evidence="3" type="ORF">AN619_00740</name>
</gene>
<name>A0A140LEE0_9FIRM</name>
<evidence type="ECO:0000256" key="2">
    <source>
        <dbReference type="ARBA" id="ARBA00023239"/>
    </source>
</evidence>
<dbReference type="AlphaFoldDB" id="A0A140LEE0"/>
<sequence>MKRALLILGHGSQAREADAIFEKIVEMVKEITSFEMVGMGSLQISKPSFEDGISELIEKGAEQIIIVPMFIFKGNHVKFDIPEKLEEIKDKYPHIEFRMANHIGADERIATIIEERAREVIGA</sequence>
<protein>
    <submittedName>
        <fullName evidence="3">Sirohydrochlorin ferrochelatase</fullName>
        <ecNumber evidence="3">4.99.1.4</ecNumber>
    </submittedName>
</protein>
<dbReference type="Proteomes" id="UP000070456">
    <property type="component" value="Unassembled WGS sequence"/>
</dbReference>
<dbReference type="SUPFAM" id="SSF53800">
    <property type="entry name" value="Chelatase"/>
    <property type="match status" value="1"/>
</dbReference>
<dbReference type="CDD" id="cd03416">
    <property type="entry name" value="CbiX_SirB_N"/>
    <property type="match status" value="1"/>
</dbReference>
<dbReference type="Gene3D" id="3.40.50.1400">
    <property type="match status" value="1"/>
</dbReference>